<protein>
    <recommendedName>
        <fullName evidence="15">3-isopropylmalate dehydrogenase</fullName>
        <ecNumber evidence="15">1.1.1.85</ecNumber>
    </recommendedName>
    <alternativeName>
        <fullName evidence="15">3-IPM-DH</fullName>
    </alternativeName>
    <alternativeName>
        <fullName evidence="15">Beta-IPM dehydrogenase</fullName>
        <shortName evidence="15">IMDH</shortName>
    </alternativeName>
</protein>
<dbReference type="FunFam" id="3.40.718.10:FF:000028">
    <property type="entry name" value="3-isopropylmalate dehydrogenase"/>
    <property type="match status" value="1"/>
</dbReference>
<evidence type="ECO:0000256" key="9">
    <source>
        <dbReference type="ARBA" id="ARBA00022605"/>
    </source>
</evidence>
<keyword evidence="11 15" id="KW-0460">Magnesium</keyword>
<evidence type="ECO:0000256" key="5">
    <source>
        <dbReference type="ARBA" id="ARBA00008319"/>
    </source>
</evidence>
<evidence type="ECO:0000256" key="8">
    <source>
        <dbReference type="ARBA" id="ARBA00022490"/>
    </source>
</evidence>
<evidence type="ECO:0000256" key="10">
    <source>
        <dbReference type="ARBA" id="ARBA00022723"/>
    </source>
</evidence>
<name>H5SBS5_9BACT</name>
<keyword evidence="14 15" id="KW-0100">Branched-chain amino acid biosynthesis</keyword>
<evidence type="ECO:0000256" key="6">
    <source>
        <dbReference type="ARBA" id="ARBA00011738"/>
    </source>
</evidence>
<dbReference type="SUPFAM" id="SSF53659">
    <property type="entry name" value="Isocitrate/Isopropylmalate dehydrogenase-like"/>
    <property type="match status" value="1"/>
</dbReference>
<keyword evidence="7 15" id="KW-0432">Leucine biosynthesis</keyword>
<comment type="pathway">
    <text evidence="4 15 16">Amino-acid biosynthesis; L-leucine biosynthesis; L-leucine from 3-methyl-2-oxobutanoate: step 3/4.</text>
</comment>
<dbReference type="PANTHER" id="PTHR42979:SF1">
    <property type="entry name" value="3-ISOPROPYLMALATE DEHYDROGENASE"/>
    <property type="match status" value="1"/>
</dbReference>
<dbReference type="EMBL" id="AP011662">
    <property type="protein sequence ID" value="BAL53611.1"/>
    <property type="molecule type" value="Genomic_DNA"/>
</dbReference>
<dbReference type="SMART" id="SM01329">
    <property type="entry name" value="Iso_dh"/>
    <property type="match status" value="1"/>
</dbReference>
<keyword evidence="15" id="KW-0464">Manganese</keyword>
<feature type="binding site" evidence="15">
    <location>
        <position position="116"/>
    </location>
    <ligand>
        <name>substrate</name>
    </ligand>
</feature>
<dbReference type="Gene3D" id="3.40.718.10">
    <property type="entry name" value="Isopropylmalate Dehydrogenase"/>
    <property type="match status" value="1"/>
</dbReference>
<evidence type="ECO:0000256" key="11">
    <source>
        <dbReference type="ARBA" id="ARBA00022842"/>
    </source>
</evidence>
<accession>H5SBS5</accession>
<dbReference type="Pfam" id="PF00180">
    <property type="entry name" value="Iso_dh"/>
    <property type="match status" value="1"/>
</dbReference>
<evidence type="ECO:0000256" key="16">
    <source>
        <dbReference type="RuleBase" id="RU004445"/>
    </source>
</evidence>
<evidence type="ECO:0000256" key="7">
    <source>
        <dbReference type="ARBA" id="ARBA00022430"/>
    </source>
</evidence>
<evidence type="ECO:0000256" key="15">
    <source>
        <dbReference type="HAMAP-Rule" id="MF_01033"/>
    </source>
</evidence>
<feature type="binding site" evidence="15">
    <location>
        <begin position="291"/>
        <end position="303"/>
    </location>
    <ligand>
        <name>NAD(+)</name>
        <dbReference type="ChEBI" id="CHEBI:57540"/>
    </ligand>
</feature>
<sequence length="373" mass="40130">MSGSVGASRGRSFRIAVLPGDGIGPEVVAQAIKVLRAIEELFGHRFELAYFPIGGVALRETGVPFPDQTREGCLQSDAVLLGAVGAPEFDANPPPLKPEAGLLELRRSLGVFANLRPAVLHDPLIAASPLRPDVVRGTDLLIVRELTGGLYFGTPRGIERDAEGNEVAVNTLRYSRAEIERVARVAFDAARRRRRKVTSVDKANVLETSQLWRRVVTEVAAEFPDVELEHVYVDACAMYLIAHPRRFDVIVTENMFGDILSDEAAMLTGSIGMLPSASIGGRIGLYEPVHGSAPDIAGKGVANPLATIASVAMMLRHSFDLTQEAAAIEQAIARVLEQGYRTADIYRGDGQLVGTEAMGDQVVAQLREIVAMG</sequence>
<evidence type="ECO:0000256" key="1">
    <source>
        <dbReference type="ARBA" id="ARBA00000624"/>
    </source>
</evidence>
<evidence type="ECO:0000259" key="17">
    <source>
        <dbReference type="SMART" id="SM01329"/>
    </source>
</evidence>
<dbReference type="GO" id="GO:0000287">
    <property type="term" value="F:magnesium ion binding"/>
    <property type="evidence" value="ECO:0007669"/>
    <property type="project" value="InterPro"/>
</dbReference>
<gene>
    <name evidence="15" type="primary">leuB</name>
    <name evidence="18" type="ORF">HGMM_F07F07C22</name>
</gene>
<feature type="binding site" evidence="15">
    <location>
        <position position="262"/>
    </location>
    <ligand>
        <name>Mg(2+)</name>
        <dbReference type="ChEBI" id="CHEBI:18420"/>
    </ligand>
</feature>
<reference evidence="18" key="2">
    <citation type="journal article" date="2012" name="PLoS ONE">
        <title>A Deeply Branching Thermophilic Bacterium with an Ancient Acetyl-CoA Pathway Dominates a Subsurface Ecosystem.</title>
        <authorList>
            <person name="Takami H."/>
            <person name="Noguchi H."/>
            <person name="Takaki Y."/>
            <person name="Uchiyama I."/>
            <person name="Toyoda A."/>
            <person name="Nishi S."/>
            <person name="Chee G.-J."/>
            <person name="Arai W."/>
            <person name="Nunoura T."/>
            <person name="Itoh T."/>
            <person name="Hattori M."/>
            <person name="Takai K."/>
        </authorList>
    </citation>
    <scope>NUCLEOTIDE SEQUENCE</scope>
</reference>
<dbReference type="NCBIfam" id="TIGR00169">
    <property type="entry name" value="leuB"/>
    <property type="match status" value="1"/>
</dbReference>
<dbReference type="EC" id="1.1.1.85" evidence="15"/>
<evidence type="ECO:0000256" key="2">
    <source>
        <dbReference type="ARBA" id="ARBA00001936"/>
    </source>
</evidence>
<comment type="subunit">
    <text evidence="6 15 16">Homodimer.</text>
</comment>
<dbReference type="GO" id="GO:0003862">
    <property type="term" value="F:3-isopropylmalate dehydrogenase activity"/>
    <property type="evidence" value="ECO:0007669"/>
    <property type="project" value="UniProtKB-UniRule"/>
</dbReference>
<dbReference type="GO" id="GO:0005829">
    <property type="term" value="C:cytosol"/>
    <property type="evidence" value="ECO:0007669"/>
    <property type="project" value="TreeGrafter"/>
</dbReference>
<feature type="binding site" evidence="15">
    <location>
        <position position="144"/>
    </location>
    <ligand>
        <name>substrate</name>
    </ligand>
</feature>
<comment type="cofactor">
    <cofactor evidence="15 16">
        <name>Mg(2+)</name>
        <dbReference type="ChEBI" id="CHEBI:18420"/>
    </cofactor>
    <cofactor evidence="15 16">
        <name>Mn(2+)</name>
        <dbReference type="ChEBI" id="CHEBI:29035"/>
    </cofactor>
    <text evidence="15 16">Binds 1 Mg(2+) or Mn(2+) ion per subunit.</text>
</comment>
<keyword evidence="13 15" id="KW-0520">NAD</keyword>
<keyword evidence="12 15" id="KW-0560">Oxidoreductase</keyword>
<keyword evidence="8 15" id="KW-0963">Cytoplasm</keyword>
<evidence type="ECO:0000256" key="12">
    <source>
        <dbReference type="ARBA" id="ARBA00023002"/>
    </source>
</evidence>
<dbReference type="InterPro" id="IPR024084">
    <property type="entry name" value="IsoPropMal-DH-like_dom"/>
</dbReference>
<reference evidence="18" key="1">
    <citation type="journal article" date="2005" name="Environ. Microbiol.">
        <title>Genetic and functional properties of uncultivated thermophilic crenarchaeotes from a subsurface gold mine as revealed by analysis of genome fragments.</title>
        <authorList>
            <person name="Nunoura T."/>
            <person name="Hirayama H."/>
            <person name="Takami H."/>
            <person name="Oida H."/>
            <person name="Nishi S."/>
            <person name="Shimamura S."/>
            <person name="Suzuki Y."/>
            <person name="Inagaki F."/>
            <person name="Takai K."/>
            <person name="Nealson K.H."/>
            <person name="Horikoshi K."/>
        </authorList>
    </citation>
    <scope>NUCLEOTIDE SEQUENCE</scope>
</reference>
<comment type="subcellular location">
    <subcellularLocation>
        <location evidence="3 15">Cytoplasm</location>
    </subcellularLocation>
</comment>
<feature type="site" description="Important for catalysis" evidence="15">
    <location>
        <position position="202"/>
    </location>
</feature>
<feature type="binding site" evidence="15">
    <location>
        <position position="258"/>
    </location>
    <ligand>
        <name>Mg(2+)</name>
        <dbReference type="ChEBI" id="CHEBI:18420"/>
    </ligand>
</feature>
<dbReference type="InterPro" id="IPR019818">
    <property type="entry name" value="IsoCit/isopropylmalate_DH_CS"/>
</dbReference>
<keyword evidence="9 15" id="KW-0028">Amino-acid biosynthesis</keyword>
<comment type="caution">
    <text evidence="15">Lacks conserved residue(s) required for the propagation of feature annotation.</text>
</comment>
<evidence type="ECO:0000256" key="13">
    <source>
        <dbReference type="ARBA" id="ARBA00023027"/>
    </source>
</evidence>
<feature type="domain" description="Isopropylmalate dehydrogenase-like" evidence="17">
    <location>
        <begin position="14"/>
        <end position="362"/>
    </location>
</feature>
<evidence type="ECO:0000256" key="3">
    <source>
        <dbReference type="ARBA" id="ARBA00004496"/>
    </source>
</evidence>
<comment type="similarity">
    <text evidence="5 15">Belongs to the isocitrate and isopropylmalate dehydrogenases family. LeuB type 1 subfamily.</text>
</comment>
<dbReference type="PANTHER" id="PTHR42979">
    <property type="entry name" value="3-ISOPROPYLMALATE DEHYDROGENASE"/>
    <property type="match status" value="1"/>
</dbReference>
<feature type="site" description="Important for catalysis" evidence="15">
    <location>
        <position position="151"/>
    </location>
</feature>
<feature type="binding site" evidence="15">
    <location>
        <position position="106"/>
    </location>
    <ligand>
        <name>substrate</name>
    </ligand>
</feature>
<dbReference type="GO" id="GO:0009098">
    <property type="term" value="P:L-leucine biosynthetic process"/>
    <property type="evidence" value="ECO:0007669"/>
    <property type="project" value="UniProtKB-UniRule"/>
</dbReference>
<dbReference type="InterPro" id="IPR004429">
    <property type="entry name" value="Isopropylmalate_DH"/>
</dbReference>
<proteinExistence type="inferred from homology"/>
<comment type="cofactor">
    <cofactor evidence="2">
        <name>Mn(2+)</name>
        <dbReference type="ChEBI" id="CHEBI:29035"/>
    </cofactor>
</comment>
<keyword evidence="10 15" id="KW-0479">Metal-binding</keyword>
<comment type="function">
    <text evidence="15 16">Catalyzes the oxidation of 3-carboxy-2-hydroxy-4-methylpentanoate (3-isopropylmalate) to 3-carboxy-4-methyl-2-oxopentanoate. The product decarboxylates to 4-methyl-2 oxopentanoate.</text>
</comment>
<dbReference type="AlphaFoldDB" id="H5SBS5"/>
<evidence type="ECO:0000256" key="14">
    <source>
        <dbReference type="ARBA" id="ARBA00023304"/>
    </source>
</evidence>
<evidence type="ECO:0000313" key="18">
    <source>
        <dbReference type="EMBL" id="BAL53611.1"/>
    </source>
</evidence>
<organism evidence="18">
    <name type="scientific">uncultured Acidobacteriota bacterium</name>
    <dbReference type="NCBI Taxonomy" id="171953"/>
    <lineage>
        <taxon>Bacteria</taxon>
        <taxon>Pseudomonadati</taxon>
        <taxon>Acidobacteriota</taxon>
        <taxon>environmental samples</taxon>
    </lineage>
</organism>
<feature type="binding site" evidence="15">
    <location>
        <position position="234"/>
    </location>
    <ligand>
        <name>Mg(2+)</name>
        <dbReference type="ChEBI" id="CHEBI:18420"/>
    </ligand>
</feature>
<dbReference type="HAMAP" id="MF_01033">
    <property type="entry name" value="LeuB_type1"/>
    <property type="match status" value="1"/>
</dbReference>
<feature type="binding site" evidence="15">
    <location>
        <position position="234"/>
    </location>
    <ligand>
        <name>substrate</name>
    </ligand>
</feature>
<dbReference type="PROSITE" id="PS00470">
    <property type="entry name" value="IDH_IMDH"/>
    <property type="match status" value="1"/>
</dbReference>
<comment type="catalytic activity">
    <reaction evidence="1 15 16">
        <text>(2R,3S)-3-isopropylmalate + NAD(+) = 4-methyl-2-oxopentanoate + CO2 + NADH</text>
        <dbReference type="Rhea" id="RHEA:32271"/>
        <dbReference type="ChEBI" id="CHEBI:16526"/>
        <dbReference type="ChEBI" id="CHEBI:17865"/>
        <dbReference type="ChEBI" id="CHEBI:35121"/>
        <dbReference type="ChEBI" id="CHEBI:57540"/>
        <dbReference type="ChEBI" id="CHEBI:57945"/>
        <dbReference type="EC" id="1.1.1.85"/>
    </reaction>
</comment>
<evidence type="ECO:0000256" key="4">
    <source>
        <dbReference type="ARBA" id="ARBA00004762"/>
    </source>
</evidence>
<dbReference type="UniPathway" id="UPA00048">
    <property type="reaction ID" value="UER00072"/>
</dbReference>
<dbReference type="GO" id="GO:0051287">
    <property type="term" value="F:NAD binding"/>
    <property type="evidence" value="ECO:0007669"/>
    <property type="project" value="InterPro"/>
</dbReference>